<feature type="binding site" evidence="1">
    <location>
        <position position="99"/>
    </location>
    <ligand>
        <name>Mn(2+)</name>
        <dbReference type="ChEBI" id="CHEBI:29035"/>
        <label>2</label>
    </ligand>
</feature>
<dbReference type="RefSeq" id="WP_309311881.1">
    <property type="nucleotide sequence ID" value="NZ_CP133592.1"/>
</dbReference>
<dbReference type="PIRSF" id="PIRSF005962">
    <property type="entry name" value="Pept_M20D_amidohydro"/>
    <property type="match status" value="1"/>
</dbReference>
<proteinExistence type="predicted"/>
<feature type="binding site" evidence="1">
    <location>
        <position position="97"/>
    </location>
    <ligand>
        <name>Mn(2+)</name>
        <dbReference type="ChEBI" id="CHEBI:29035"/>
        <label>2</label>
    </ligand>
</feature>
<sequence>MQSFEKWVREIRREFHRNPELSFHEYGTQARIMSILEEIGIDCRKIADTGVIAEVRGMSSGPCIAIRSDTDALAAHEVLSPGNEDYISQNPGVMHACGHDGHMAIVLGVVRLVKEKRKEICGTVRFIFQPAEEVPPGGAIRVIEEGGLDDVDAIIGLHIFSDVDIGQINVRAGPLMASSNRFTVKIFGKGGHHARPDLCIDPIQIAAEFISSLKPAVSQKVDASDHVLGFGAVNSGKQFNRSPDDLELVGSFRTFDDNDIDTIECIMSDLLDSLMHSYSKDGQEGVPSYDLNVYRGYPVLFNDPSFTERASSLLKTMFENVNTHAGPIFGAEDFAYYLREVPGMYTIIGTKNVEKGIVEVNHSSSFDIDEDVLITGVELLYSLATDFLRNSGEYLK</sequence>
<dbReference type="NCBIfam" id="TIGR01891">
    <property type="entry name" value="amidohydrolases"/>
    <property type="match status" value="1"/>
</dbReference>
<feature type="domain" description="Peptidase M20 dimerisation" evidence="2">
    <location>
        <begin position="181"/>
        <end position="272"/>
    </location>
</feature>
<dbReference type="InterPro" id="IPR036264">
    <property type="entry name" value="Bact_exopeptidase_dim_dom"/>
</dbReference>
<dbReference type="SUPFAM" id="SSF55031">
    <property type="entry name" value="Bacterial exopeptidase dimerisation domain"/>
    <property type="match status" value="1"/>
</dbReference>
<organism evidence="3 4">
    <name type="scientific">Methanolobus sediminis</name>
    <dbReference type="NCBI Taxonomy" id="3072978"/>
    <lineage>
        <taxon>Archaea</taxon>
        <taxon>Methanobacteriati</taxon>
        <taxon>Methanobacteriota</taxon>
        <taxon>Stenosarchaea group</taxon>
        <taxon>Methanomicrobia</taxon>
        <taxon>Methanosarcinales</taxon>
        <taxon>Methanosarcinaceae</taxon>
        <taxon>Methanolobus</taxon>
    </lineage>
</organism>
<dbReference type="EMBL" id="CP133592">
    <property type="protein sequence ID" value="WMW26083.1"/>
    <property type="molecule type" value="Genomic_DNA"/>
</dbReference>
<feature type="binding site" evidence="1">
    <location>
        <position position="158"/>
    </location>
    <ligand>
        <name>Mn(2+)</name>
        <dbReference type="ChEBI" id="CHEBI:29035"/>
        <label>2</label>
    </ligand>
</feature>
<gene>
    <name evidence="3" type="ORF">RE474_05005</name>
</gene>
<dbReference type="AlphaFoldDB" id="A0AA51YMY7"/>
<dbReference type="InterPro" id="IPR002933">
    <property type="entry name" value="Peptidase_M20"/>
</dbReference>
<dbReference type="PANTHER" id="PTHR11014">
    <property type="entry name" value="PEPTIDASE M20 FAMILY MEMBER"/>
    <property type="match status" value="1"/>
</dbReference>
<name>A0AA51YMY7_9EURY</name>
<dbReference type="InterPro" id="IPR017439">
    <property type="entry name" value="Amidohydrolase"/>
</dbReference>
<comment type="cofactor">
    <cofactor evidence="1">
        <name>Mn(2+)</name>
        <dbReference type="ChEBI" id="CHEBI:29035"/>
    </cofactor>
    <text evidence="1">The Mn(2+) ion enhances activity.</text>
</comment>
<evidence type="ECO:0000256" key="1">
    <source>
        <dbReference type="PIRSR" id="PIRSR005962-1"/>
    </source>
</evidence>
<dbReference type="Proteomes" id="UP001182908">
    <property type="component" value="Chromosome"/>
</dbReference>
<evidence type="ECO:0000313" key="3">
    <source>
        <dbReference type="EMBL" id="WMW26083.1"/>
    </source>
</evidence>
<dbReference type="GO" id="GO:0046872">
    <property type="term" value="F:metal ion binding"/>
    <property type="evidence" value="ECO:0007669"/>
    <property type="project" value="UniProtKB-KW"/>
</dbReference>
<dbReference type="Pfam" id="PF07687">
    <property type="entry name" value="M20_dimer"/>
    <property type="match status" value="1"/>
</dbReference>
<dbReference type="InterPro" id="IPR011650">
    <property type="entry name" value="Peptidase_M20_dimer"/>
</dbReference>
<dbReference type="PANTHER" id="PTHR11014:SF63">
    <property type="entry name" value="METALLOPEPTIDASE, PUTATIVE (AFU_ORTHOLOGUE AFUA_6G09600)-RELATED"/>
    <property type="match status" value="1"/>
</dbReference>
<keyword evidence="1" id="KW-0479">Metal-binding</keyword>
<dbReference type="GO" id="GO:0016787">
    <property type="term" value="F:hydrolase activity"/>
    <property type="evidence" value="ECO:0007669"/>
    <property type="project" value="InterPro"/>
</dbReference>
<feature type="binding site" evidence="1">
    <location>
        <position position="133"/>
    </location>
    <ligand>
        <name>Mn(2+)</name>
        <dbReference type="ChEBI" id="CHEBI:29035"/>
        <label>2</label>
    </ligand>
</feature>
<dbReference type="Pfam" id="PF01546">
    <property type="entry name" value="Peptidase_M20"/>
    <property type="match status" value="1"/>
</dbReference>
<dbReference type="Gene3D" id="3.40.630.10">
    <property type="entry name" value="Zn peptidases"/>
    <property type="match status" value="1"/>
</dbReference>
<accession>A0AA51YMY7</accession>
<dbReference type="KEGG" id="mseb:RE474_05005"/>
<dbReference type="SUPFAM" id="SSF53187">
    <property type="entry name" value="Zn-dependent exopeptidases"/>
    <property type="match status" value="1"/>
</dbReference>
<keyword evidence="1" id="KW-0464">Manganese</keyword>
<protein>
    <submittedName>
        <fullName evidence="3">Amidohydrolase</fullName>
    </submittedName>
</protein>
<evidence type="ECO:0000313" key="4">
    <source>
        <dbReference type="Proteomes" id="UP001182908"/>
    </source>
</evidence>
<evidence type="ECO:0000259" key="2">
    <source>
        <dbReference type="Pfam" id="PF07687"/>
    </source>
</evidence>
<dbReference type="Gene3D" id="3.30.70.360">
    <property type="match status" value="1"/>
</dbReference>
<feature type="binding site" evidence="1">
    <location>
        <position position="362"/>
    </location>
    <ligand>
        <name>Mn(2+)</name>
        <dbReference type="ChEBI" id="CHEBI:29035"/>
        <label>2</label>
    </ligand>
</feature>
<dbReference type="GeneID" id="84232052"/>
<keyword evidence="4" id="KW-1185">Reference proteome</keyword>
<reference evidence="3 4" key="1">
    <citation type="submission" date="2023-08" db="EMBL/GenBank/DDBJ databases">
        <title>Methanolobus mangrovi sp. nov. and Methanolobus sediminis sp. nov, two novel methylotrophic methanogens isolated from mangrove sediments in China.</title>
        <authorList>
            <person name="Zhou J."/>
        </authorList>
    </citation>
    <scope>NUCLEOTIDE SEQUENCE [LARGE SCALE GENOMIC DNA]</scope>
    <source>
        <strain evidence="3 4">FTZ6</strain>
    </source>
</reference>